<keyword evidence="8" id="KW-1185">Reference proteome</keyword>
<dbReference type="Proteomes" id="UP001055108">
    <property type="component" value="Unassembled WGS sequence"/>
</dbReference>
<proteinExistence type="predicted"/>
<keyword evidence="3 5" id="KW-1133">Transmembrane helix</keyword>
<dbReference type="GO" id="GO:0016020">
    <property type="term" value="C:membrane"/>
    <property type="evidence" value="ECO:0007669"/>
    <property type="project" value="UniProtKB-SubCell"/>
</dbReference>
<protein>
    <submittedName>
        <fullName evidence="7">Inner membrane transporter YedA</fullName>
    </submittedName>
</protein>
<dbReference type="InterPro" id="IPR000620">
    <property type="entry name" value="EamA_dom"/>
</dbReference>
<dbReference type="RefSeq" id="WP_238304100.1">
    <property type="nucleotide sequence ID" value="NZ_BPQM01000089.1"/>
</dbReference>
<evidence type="ECO:0000256" key="3">
    <source>
        <dbReference type="ARBA" id="ARBA00022989"/>
    </source>
</evidence>
<evidence type="ECO:0000313" key="8">
    <source>
        <dbReference type="Proteomes" id="UP001055108"/>
    </source>
</evidence>
<feature type="transmembrane region" description="Helical" evidence="5">
    <location>
        <begin position="279"/>
        <end position="295"/>
    </location>
</feature>
<evidence type="ECO:0000256" key="5">
    <source>
        <dbReference type="SAM" id="Phobius"/>
    </source>
</evidence>
<feature type="transmembrane region" description="Helical" evidence="5">
    <location>
        <begin position="189"/>
        <end position="209"/>
    </location>
</feature>
<organism evidence="7 8">
    <name type="scientific">Methylobacterium gregans</name>
    <dbReference type="NCBI Taxonomy" id="374424"/>
    <lineage>
        <taxon>Bacteria</taxon>
        <taxon>Pseudomonadati</taxon>
        <taxon>Pseudomonadota</taxon>
        <taxon>Alphaproteobacteria</taxon>
        <taxon>Hyphomicrobiales</taxon>
        <taxon>Methylobacteriaceae</taxon>
        <taxon>Methylobacterium</taxon>
    </lineage>
</organism>
<dbReference type="InterPro" id="IPR050638">
    <property type="entry name" value="AA-Vitamin_Transporters"/>
</dbReference>
<dbReference type="SUPFAM" id="SSF103481">
    <property type="entry name" value="Multidrug resistance efflux transporter EmrE"/>
    <property type="match status" value="2"/>
</dbReference>
<evidence type="ECO:0000256" key="4">
    <source>
        <dbReference type="ARBA" id="ARBA00023136"/>
    </source>
</evidence>
<feature type="domain" description="EamA" evidence="6">
    <location>
        <begin position="161"/>
        <end position="295"/>
    </location>
</feature>
<feature type="transmembrane region" description="Helical" evidence="5">
    <location>
        <begin position="12"/>
        <end position="35"/>
    </location>
</feature>
<keyword evidence="4 5" id="KW-0472">Membrane</keyword>
<feature type="transmembrane region" description="Helical" evidence="5">
    <location>
        <begin position="254"/>
        <end position="273"/>
    </location>
</feature>
<evidence type="ECO:0000313" key="7">
    <source>
        <dbReference type="EMBL" id="GJD80243.1"/>
    </source>
</evidence>
<dbReference type="InterPro" id="IPR037185">
    <property type="entry name" value="EmrE-like"/>
</dbReference>
<dbReference type="Pfam" id="PF00892">
    <property type="entry name" value="EamA"/>
    <property type="match status" value="2"/>
</dbReference>
<feature type="transmembrane region" description="Helical" evidence="5">
    <location>
        <begin position="71"/>
        <end position="93"/>
    </location>
</feature>
<reference evidence="7" key="2">
    <citation type="submission" date="2021-08" db="EMBL/GenBank/DDBJ databases">
        <authorList>
            <person name="Tani A."/>
            <person name="Ola A."/>
            <person name="Ogura Y."/>
            <person name="Katsura K."/>
            <person name="Hayashi T."/>
        </authorList>
    </citation>
    <scope>NUCLEOTIDE SEQUENCE</scope>
    <source>
        <strain evidence="7">NBRC 103626</strain>
    </source>
</reference>
<comment type="caution">
    <text evidence="7">The sequence shown here is derived from an EMBL/GenBank/DDBJ whole genome shotgun (WGS) entry which is preliminary data.</text>
</comment>
<keyword evidence="2 5" id="KW-0812">Transmembrane</keyword>
<reference evidence="7" key="1">
    <citation type="journal article" date="2016" name="Front. Microbiol.">
        <title>Genome Sequence of the Piezophilic, Mesophilic Sulfate-Reducing Bacterium Desulfovibrio indicus J2T.</title>
        <authorList>
            <person name="Cao J."/>
            <person name="Maignien L."/>
            <person name="Shao Z."/>
            <person name="Alain K."/>
            <person name="Jebbar M."/>
        </authorList>
    </citation>
    <scope>NUCLEOTIDE SEQUENCE</scope>
    <source>
        <strain evidence="7">NBRC 103626</strain>
    </source>
</reference>
<comment type="subcellular location">
    <subcellularLocation>
        <location evidence="1">Membrane</location>
        <topology evidence="1">Multi-pass membrane protein</topology>
    </subcellularLocation>
</comment>
<dbReference type="EMBL" id="BPQM01000089">
    <property type="protein sequence ID" value="GJD80243.1"/>
    <property type="molecule type" value="Genomic_DNA"/>
</dbReference>
<gene>
    <name evidence="7" type="primary">yedA</name>
    <name evidence="7" type="ORF">NBEOAGPD_3484</name>
</gene>
<evidence type="ECO:0000256" key="2">
    <source>
        <dbReference type="ARBA" id="ARBA00022692"/>
    </source>
</evidence>
<dbReference type="AlphaFoldDB" id="A0AA37HR23"/>
<dbReference type="PANTHER" id="PTHR32322:SF9">
    <property type="entry name" value="AMINO-ACID METABOLITE EFFLUX PUMP-RELATED"/>
    <property type="match status" value="1"/>
</dbReference>
<feature type="transmembrane region" description="Helical" evidence="5">
    <location>
        <begin position="41"/>
        <end position="59"/>
    </location>
</feature>
<name>A0AA37HR23_9HYPH</name>
<dbReference type="PANTHER" id="PTHR32322">
    <property type="entry name" value="INNER MEMBRANE TRANSPORTER"/>
    <property type="match status" value="1"/>
</dbReference>
<feature type="transmembrane region" description="Helical" evidence="5">
    <location>
        <begin position="133"/>
        <end position="152"/>
    </location>
</feature>
<feature type="transmembrane region" description="Helical" evidence="5">
    <location>
        <begin position="221"/>
        <end position="242"/>
    </location>
</feature>
<feature type="domain" description="EamA" evidence="6">
    <location>
        <begin position="16"/>
        <end position="146"/>
    </location>
</feature>
<evidence type="ECO:0000256" key="1">
    <source>
        <dbReference type="ARBA" id="ARBA00004141"/>
    </source>
</evidence>
<sequence>MPETVNRPMHPAEWALLVALSLLWGGSFFFTGVALTALPPLTTVVLRVGLAALILNFAVRASGTRLPHGRGILRAFLGMGLLNNAVPFCLIVWGQTHIASGLAAILNAATPLFTVVVAHCLTGDERMSPNRLAGVLVGFAGVAVMVGPAAMGSVGTELPAQFAVLGAALSYALAGVYGRRFARMGVSPLVTAAGQVSASTLLLLPAMLLVDRPWTLAMPGLSVWGAVLGAAALSTALAYVIYFRLLATAGAANLLLVTFLVPISAILLGSIVLGERLATCHYLGMAVIGCALALVDGRLLRRARMPGPLGRTDPEIYQSRDI</sequence>
<feature type="transmembrane region" description="Helical" evidence="5">
    <location>
        <begin position="99"/>
        <end position="121"/>
    </location>
</feature>
<evidence type="ECO:0000259" key="6">
    <source>
        <dbReference type="Pfam" id="PF00892"/>
    </source>
</evidence>
<accession>A0AA37HR23</accession>
<feature type="transmembrane region" description="Helical" evidence="5">
    <location>
        <begin position="158"/>
        <end position="177"/>
    </location>
</feature>